<dbReference type="Proteomes" id="UP000186594">
    <property type="component" value="Unassembled WGS sequence"/>
</dbReference>
<dbReference type="InterPro" id="IPR011009">
    <property type="entry name" value="Kinase-like_dom_sf"/>
</dbReference>
<protein>
    <submittedName>
        <fullName evidence="2">Altered inheritance of mitochondria protein 9, mitochondrial</fullName>
    </submittedName>
</protein>
<feature type="domain" description="Aminoglycoside phosphotransferase" evidence="1">
    <location>
        <begin position="52"/>
        <end position="261"/>
    </location>
</feature>
<name>A0A1U7LTA5_NEOID</name>
<proteinExistence type="predicted"/>
<dbReference type="SUPFAM" id="SSF56112">
    <property type="entry name" value="Protein kinase-like (PK-like)"/>
    <property type="match status" value="1"/>
</dbReference>
<dbReference type="OrthoDB" id="2906425at2759"/>
<evidence type="ECO:0000259" key="1">
    <source>
        <dbReference type="Pfam" id="PF01636"/>
    </source>
</evidence>
<accession>A0A1U7LTA5</accession>
<dbReference type="PANTHER" id="PTHR21310:SF13">
    <property type="entry name" value="AMINOGLYCOSIDE PHOSPHOTRANSFERASE DOMAIN-CONTAINING PROTEIN"/>
    <property type="match status" value="1"/>
</dbReference>
<dbReference type="PANTHER" id="PTHR21310">
    <property type="entry name" value="AMINOGLYCOSIDE PHOSPHOTRANSFERASE-RELATED-RELATED"/>
    <property type="match status" value="1"/>
</dbReference>
<dbReference type="Pfam" id="PF01636">
    <property type="entry name" value="APH"/>
    <property type="match status" value="1"/>
</dbReference>
<organism evidence="2 3">
    <name type="scientific">Neolecta irregularis (strain DAH-3)</name>
    <dbReference type="NCBI Taxonomy" id="1198029"/>
    <lineage>
        <taxon>Eukaryota</taxon>
        <taxon>Fungi</taxon>
        <taxon>Dikarya</taxon>
        <taxon>Ascomycota</taxon>
        <taxon>Taphrinomycotina</taxon>
        <taxon>Neolectales</taxon>
        <taxon>Neolectaceae</taxon>
        <taxon>Neolecta</taxon>
    </lineage>
</organism>
<comment type="caution">
    <text evidence="2">The sequence shown here is derived from an EMBL/GenBank/DDBJ whole genome shotgun (WGS) entry which is preliminary data.</text>
</comment>
<dbReference type="InterPro" id="IPR002575">
    <property type="entry name" value="Aminoglycoside_PTrfase"/>
</dbReference>
<gene>
    <name evidence="2" type="ORF">NEOLI_002023</name>
</gene>
<sequence length="398" mass="45705">MRTGKSKYIPFNIYALERIASKDLGSDKICSIRLTVDSPCEKWFEISDSTNQSSCIVKIPFPSVEFYRVENEVHTIDYLRQNTTLPVPRILSHCSHSENAVGMEYIILEPPLGRSLDEVWNILSSNERKGYILELIDFKLQILRLTSDKIGCIYKKSTHFAVGPLLSFLEHDIPECGPWHTLDHYLHSLAALYLSHLKSRKSSAHDTPGHFPSRLSKVAIQKFLQVAPYLQPPKDLCKFVLHHPDLSLSNIYVYEGRISCITGWSSSAFQPLFEAVQPPKCLQRFDGESIEATLLRKLYYDKITPLVPAQFTSPRLDFFRQLLRLILSHASPKGLSCAIVDIVEHWNIFRSNTEIECPITVSKREKRKTLRCESLPAVSEVIFDHNRWEVPIEDMVYE</sequence>
<evidence type="ECO:0000313" key="2">
    <source>
        <dbReference type="EMBL" id="OLL25905.1"/>
    </source>
</evidence>
<dbReference type="InterPro" id="IPR051678">
    <property type="entry name" value="AGP_Transferase"/>
</dbReference>
<dbReference type="EMBL" id="LXFE01000287">
    <property type="protein sequence ID" value="OLL25905.1"/>
    <property type="molecule type" value="Genomic_DNA"/>
</dbReference>
<evidence type="ECO:0000313" key="3">
    <source>
        <dbReference type="Proteomes" id="UP000186594"/>
    </source>
</evidence>
<dbReference type="AlphaFoldDB" id="A0A1U7LTA5"/>
<keyword evidence="3" id="KW-1185">Reference proteome</keyword>
<dbReference type="STRING" id="1198029.A0A1U7LTA5"/>
<dbReference type="OMA" id="RYKPEAN"/>
<reference evidence="2 3" key="1">
    <citation type="submission" date="2016-04" db="EMBL/GenBank/DDBJ databases">
        <title>Evolutionary innovation and constraint leading to complex multicellularity in the Ascomycota.</title>
        <authorList>
            <person name="Cisse O."/>
            <person name="Nguyen A."/>
            <person name="Hewitt D.A."/>
            <person name="Jedd G."/>
            <person name="Stajich J.E."/>
        </authorList>
    </citation>
    <scope>NUCLEOTIDE SEQUENCE [LARGE SCALE GENOMIC DNA]</scope>
    <source>
        <strain evidence="2 3">DAH-3</strain>
    </source>
</reference>